<gene>
    <name evidence="1" type="ORF">ACCI49_00365</name>
</gene>
<accession>A0ABV4NUU8</accession>
<keyword evidence="2" id="KW-1185">Reference proteome</keyword>
<comment type="caution">
    <text evidence="1">The sequence shown here is derived from an EMBL/GenBank/DDBJ whole genome shotgun (WGS) entry which is preliminary data.</text>
</comment>
<name>A0ABV4NUU8_9GAMM</name>
<organism evidence="1 2">
    <name type="scientific">Microbulbifer epialgicus</name>
    <dbReference type="NCBI Taxonomy" id="393907"/>
    <lineage>
        <taxon>Bacteria</taxon>
        <taxon>Pseudomonadati</taxon>
        <taxon>Pseudomonadota</taxon>
        <taxon>Gammaproteobacteria</taxon>
        <taxon>Cellvibrionales</taxon>
        <taxon>Microbulbiferaceae</taxon>
        <taxon>Microbulbifer</taxon>
    </lineage>
</organism>
<dbReference type="Proteomes" id="UP001569428">
    <property type="component" value="Unassembled WGS sequence"/>
</dbReference>
<dbReference type="RefSeq" id="WP_371836976.1">
    <property type="nucleotide sequence ID" value="NZ_JBGMEK010000001.1"/>
</dbReference>
<protein>
    <submittedName>
        <fullName evidence="1">Uncharacterized protein</fullName>
    </submittedName>
</protein>
<sequence length="88" mass="9996">MKIEINPSVVKEFEYIVEMHKKHGAPNEFGTVSELISYVLSSIADGSRRPGSWERQLLLPMGLVAQTEEHEVYRSFYGAPTEEVEAQQ</sequence>
<proteinExistence type="predicted"/>
<evidence type="ECO:0000313" key="1">
    <source>
        <dbReference type="EMBL" id="MFA0809355.1"/>
    </source>
</evidence>
<evidence type="ECO:0000313" key="2">
    <source>
        <dbReference type="Proteomes" id="UP001569428"/>
    </source>
</evidence>
<reference evidence="1 2" key="1">
    <citation type="submission" date="2024-08" db="EMBL/GenBank/DDBJ databases">
        <authorList>
            <person name="Ishaq N."/>
        </authorList>
    </citation>
    <scope>NUCLEOTIDE SEQUENCE [LARGE SCALE GENOMIC DNA]</scope>
    <source>
        <strain evidence="1 2">DSM 18651</strain>
    </source>
</reference>
<dbReference type="EMBL" id="JBGMEK010000001">
    <property type="protein sequence ID" value="MFA0809355.1"/>
    <property type="molecule type" value="Genomic_DNA"/>
</dbReference>